<name>A0ACD0P8R1_9BASI</name>
<evidence type="ECO:0000313" key="2">
    <source>
        <dbReference type="Proteomes" id="UP000245626"/>
    </source>
</evidence>
<sequence>MPPARLAINGKWSSIPWRQVQPPSRGLALASLTLNASTSRQATSNPPVRSILATSSSRGYAALSRFPRGPRFARPSPPHKKVAVRNPTDRVGLAQPGPGQEPLLSEVQQQHQRQNDAENPAEKLVPTDPAIFTPAIVPEDPKGVLEPDRISNEGASKILGQSALVVTREIELMNIFVGYEQANKYSILSPHGEHLGFLAEEEGGLLGGALQRQLLKTHRPFRATIMDREGRPVLLIRRPLTWINSKASVYRVRPTSGSAHEMGRPKEEDLELIGEVQQRWHLYRRKYDLFLRRRPEDDEDEQRSGEGAGAQTEVGDARLDFDQFAEIDSGLLSWNFLMQDGDGKLVGAIDRNFRGFGREIFTDTGQYVLRFDSVGQSELTEPRLHSPQEPGQPLRPLGAPPAPEGDGMSLVESQGSRALTLDERAVALATAISIDFDYFSRHSSGAGGGGMFPWFYMGGTGGGGGEAPNAEGGPTTGQNPPSPSPGAADDGAAGTGLGGIGGGYAQEPPVQSEPGFGGEWGAQGGGGDGGEGGDFWPSGFGQGGGAGEEGDVWGTGNNDPWADSNVTEQLGKGFGQGEGGGGSGGGWFEGWGLGDFLPGGGD</sequence>
<reference evidence="1 2" key="1">
    <citation type="journal article" date="2018" name="Mol. Biol. Evol.">
        <title>Broad Genomic Sampling Reveals a Smut Pathogenic Ancestry of the Fungal Clade Ustilaginomycotina.</title>
        <authorList>
            <person name="Kijpornyongpan T."/>
            <person name="Mondo S.J."/>
            <person name="Barry K."/>
            <person name="Sandor L."/>
            <person name="Lee J."/>
            <person name="Lipzen A."/>
            <person name="Pangilinan J."/>
            <person name="LaButti K."/>
            <person name="Hainaut M."/>
            <person name="Henrissat B."/>
            <person name="Grigoriev I.V."/>
            <person name="Spatafora J.W."/>
            <person name="Aime M.C."/>
        </authorList>
    </citation>
    <scope>NUCLEOTIDE SEQUENCE [LARGE SCALE GENOMIC DNA]</scope>
    <source>
        <strain evidence="1 2">SA 807</strain>
    </source>
</reference>
<gene>
    <name evidence="1" type="ORF">IE53DRAFT_382930</name>
</gene>
<proteinExistence type="predicted"/>
<protein>
    <submittedName>
        <fullName evidence="1">Scramblase-domain-containing protein</fullName>
    </submittedName>
</protein>
<organism evidence="1 2">
    <name type="scientific">Violaceomyces palustris</name>
    <dbReference type="NCBI Taxonomy" id="1673888"/>
    <lineage>
        <taxon>Eukaryota</taxon>
        <taxon>Fungi</taxon>
        <taxon>Dikarya</taxon>
        <taxon>Basidiomycota</taxon>
        <taxon>Ustilaginomycotina</taxon>
        <taxon>Ustilaginomycetes</taxon>
        <taxon>Violaceomycetales</taxon>
        <taxon>Violaceomycetaceae</taxon>
        <taxon>Violaceomyces</taxon>
    </lineage>
</organism>
<keyword evidence="2" id="KW-1185">Reference proteome</keyword>
<dbReference type="EMBL" id="KZ819684">
    <property type="protein sequence ID" value="PWN54439.1"/>
    <property type="molecule type" value="Genomic_DNA"/>
</dbReference>
<accession>A0ACD0P8R1</accession>
<evidence type="ECO:0000313" key="1">
    <source>
        <dbReference type="EMBL" id="PWN54439.1"/>
    </source>
</evidence>
<dbReference type="Proteomes" id="UP000245626">
    <property type="component" value="Unassembled WGS sequence"/>
</dbReference>